<dbReference type="GO" id="GO:0004372">
    <property type="term" value="F:glycine hydroxymethyltransferase activity"/>
    <property type="evidence" value="ECO:0007669"/>
    <property type="project" value="UniProtKB-EC"/>
</dbReference>
<dbReference type="InterPro" id="IPR015424">
    <property type="entry name" value="PyrdxlP-dep_Trfase"/>
</dbReference>
<proteinExistence type="predicted"/>
<dbReference type="GO" id="GO:0032259">
    <property type="term" value="P:methylation"/>
    <property type="evidence" value="ECO:0007669"/>
    <property type="project" value="UniProtKB-KW"/>
</dbReference>
<accession>A0A2H0BKV4</accession>
<dbReference type="Pfam" id="PF00464">
    <property type="entry name" value="SHMT"/>
    <property type="match status" value="1"/>
</dbReference>
<comment type="caution">
    <text evidence="3">The sequence shown here is derived from an EMBL/GenBank/DDBJ whole genome shotgun (WGS) entry which is preliminary data.</text>
</comment>
<gene>
    <name evidence="3" type="primary">glyA</name>
    <name evidence="3" type="ORF">COX02_01270</name>
</gene>
<feature type="domain" description="Serine hydroxymethyltransferase-like" evidence="2">
    <location>
        <begin position="1"/>
        <end position="38"/>
    </location>
</feature>
<dbReference type="Gene3D" id="3.90.1150.10">
    <property type="entry name" value="Aspartate Aminotransferase, domain 1"/>
    <property type="match status" value="1"/>
</dbReference>
<evidence type="ECO:0000256" key="1">
    <source>
        <dbReference type="SAM" id="MobiDB-lite"/>
    </source>
</evidence>
<dbReference type="InterPro" id="IPR015422">
    <property type="entry name" value="PyrdxlP-dep_Trfase_small"/>
</dbReference>
<evidence type="ECO:0000259" key="2">
    <source>
        <dbReference type="Pfam" id="PF00464"/>
    </source>
</evidence>
<evidence type="ECO:0000313" key="4">
    <source>
        <dbReference type="Proteomes" id="UP000229334"/>
    </source>
</evidence>
<name>A0A2H0BKV4_9BACT</name>
<dbReference type="EC" id="2.1.2.1" evidence="3"/>
<feature type="region of interest" description="Disordered" evidence="1">
    <location>
        <begin position="1"/>
        <end position="25"/>
    </location>
</feature>
<dbReference type="SUPFAM" id="SSF53383">
    <property type="entry name" value="PLP-dependent transferases"/>
    <property type="match status" value="1"/>
</dbReference>
<dbReference type="GO" id="GO:0008168">
    <property type="term" value="F:methyltransferase activity"/>
    <property type="evidence" value="ECO:0007669"/>
    <property type="project" value="UniProtKB-KW"/>
</dbReference>
<dbReference type="AlphaFoldDB" id="A0A2H0BKV4"/>
<sequence>TIPFDTRSPVDPSGIRLGTAAETTRGKKEKDMIKLAEKIDKVLKK</sequence>
<feature type="non-terminal residue" evidence="3">
    <location>
        <position position="1"/>
    </location>
</feature>
<dbReference type="InterPro" id="IPR039429">
    <property type="entry name" value="SHMT-like_dom"/>
</dbReference>
<evidence type="ECO:0000313" key="3">
    <source>
        <dbReference type="EMBL" id="PIP58261.1"/>
    </source>
</evidence>
<keyword evidence="3" id="KW-0808">Transferase</keyword>
<organism evidence="3 4">
    <name type="scientific">Candidatus Vogelbacteria bacterium CG22_combo_CG10-13_8_21_14_all_37_9</name>
    <dbReference type="NCBI Taxonomy" id="1975046"/>
    <lineage>
        <taxon>Bacteria</taxon>
        <taxon>Candidatus Vogeliibacteriota</taxon>
    </lineage>
</organism>
<reference evidence="3 4" key="1">
    <citation type="submission" date="2017-09" db="EMBL/GenBank/DDBJ databases">
        <title>Depth-based differentiation of microbial function through sediment-hosted aquifers and enrichment of novel symbionts in the deep terrestrial subsurface.</title>
        <authorList>
            <person name="Probst A.J."/>
            <person name="Ladd B."/>
            <person name="Jarett J.K."/>
            <person name="Geller-Mcgrath D.E."/>
            <person name="Sieber C.M."/>
            <person name="Emerson J.B."/>
            <person name="Anantharaman K."/>
            <person name="Thomas B.C."/>
            <person name="Malmstrom R."/>
            <person name="Stieglmeier M."/>
            <person name="Klingl A."/>
            <person name="Woyke T."/>
            <person name="Ryan C.M."/>
            <person name="Banfield J.F."/>
        </authorList>
    </citation>
    <scope>NUCLEOTIDE SEQUENCE [LARGE SCALE GENOMIC DNA]</scope>
    <source>
        <strain evidence="3">CG22_combo_CG10-13_8_21_14_all_37_9</strain>
    </source>
</reference>
<dbReference type="EMBL" id="PCSX01000022">
    <property type="protein sequence ID" value="PIP58261.1"/>
    <property type="molecule type" value="Genomic_DNA"/>
</dbReference>
<dbReference type="Proteomes" id="UP000229334">
    <property type="component" value="Unassembled WGS sequence"/>
</dbReference>
<protein>
    <submittedName>
        <fullName evidence="3">Serine hydroxymethyltransferase</fullName>
        <ecNumber evidence="3">2.1.2.1</ecNumber>
    </submittedName>
</protein>
<keyword evidence="3" id="KW-0489">Methyltransferase</keyword>